<dbReference type="OrthoDB" id="10059120at2759"/>
<evidence type="ECO:0000313" key="3">
    <source>
        <dbReference type="EMBL" id="OAF71856.1"/>
    </source>
</evidence>
<dbReference type="SUPFAM" id="SSF50156">
    <property type="entry name" value="PDZ domain-like"/>
    <property type="match status" value="1"/>
</dbReference>
<gene>
    <name evidence="3" type="ORF">A3Q56_00354</name>
</gene>
<dbReference type="Pfam" id="PF00595">
    <property type="entry name" value="PDZ"/>
    <property type="match status" value="1"/>
</dbReference>
<dbReference type="Pfam" id="PF03645">
    <property type="entry name" value="Tctex-1"/>
    <property type="match status" value="1"/>
</dbReference>
<dbReference type="InterPro" id="IPR005334">
    <property type="entry name" value="Tctex-1-like"/>
</dbReference>
<accession>A0A177BCA3</accession>
<dbReference type="InterPro" id="IPR001478">
    <property type="entry name" value="PDZ"/>
</dbReference>
<sequence length="291" mass="33659">MDDLQNSEETSFVVDEVSNIIKESIESVIGNSSYHQTKINQWTTTIIESCLSQLAKLNKPFKYIVNCIIMQKTGAGLHTASSCYWDSTTDGSCTIRWENKVQLRRHDTGRQWGFRLAGGREIGQKLYFDRIRQRSIAEKSGMKVDDELLQIFDFVMTNSTHKKAKCEILRCGNELDIIIRRRKNDEMYKSMSVDERDCGSHMVDPNCTPNQINPGQMENHVNICINEEPMTRFGGPIYKNIKPMAYRILEEQIHESKGNRMKYKQNSQLSGETTRHLITYKRTINKPYGQN</sequence>
<dbReference type="GO" id="GO:0045505">
    <property type="term" value="F:dynein intermediate chain binding"/>
    <property type="evidence" value="ECO:0007669"/>
    <property type="project" value="TreeGrafter"/>
</dbReference>
<dbReference type="PROSITE" id="PS50106">
    <property type="entry name" value="PDZ"/>
    <property type="match status" value="1"/>
</dbReference>
<dbReference type="InterPro" id="IPR036034">
    <property type="entry name" value="PDZ_sf"/>
</dbReference>
<reference evidence="3 4" key="1">
    <citation type="submission" date="2016-04" db="EMBL/GenBank/DDBJ databases">
        <title>The genome of Intoshia linei affirms orthonectids as highly simplified spiralians.</title>
        <authorList>
            <person name="Mikhailov K.V."/>
            <person name="Slusarev G.S."/>
            <person name="Nikitin M.A."/>
            <person name="Logacheva M.D."/>
            <person name="Penin A."/>
            <person name="Aleoshin V."/>
            <person name="Panchin Y.V."/>
        </authorList>
    </citation>
    <scope>NUCLEOTIDE SEQUENCE [LARGE SCALE GENOMIC DNA]</scope>
    <source>
        <strain evidence="3">Intl2013</strain>
        <tissue evidence="3">Whole animal</tissue>
    </source>
</reference>
<comment type="similarity">
    <text evidence="1">Belongs to the dynein light chain Tctex-type family.</text>
</comment>
<dbReference type="AlphaFoldDB" id="A0A177BCA3"/>
<protein>
    <submittedName>
        <fullName evidence="3">Dynein light chain Tctex-type</fullName>
    </submittedName>
</protein>
<dbReference type="Gene3D" id="2.30.42.10">
    <property type="match status" value="1"/>
</dbReference>
<dbReference type="PANTHER" id="PTHR21255">
    <property type="entry name" value="T-COMPLEX-ASSOCIATED-TESTIS-EXPRESSED 1/ DYNEIN LIGHT CHAIN"/>
    <property type="match status" value="1"/>
</dbReference>
<comment type="caution">
    <text evidence="3">The sequence shown here is derived from an EMBL/GenBank/DDBJ whole genome shotgun (WGS) entry which is preliminary data.</text>
</comment>
<dbReference type="GO" id="GO:0007018">
    <property type="term" value="P:microtubule-based movement"/>
    <property type="evidence" value="ECO:0007669"/>
    <property type="project" value="TreeGrafter"/>
</dbReference>
<dbReference type="GO" id="GO:0005737">
    <property type="term" value="C:cytoplasm"/>
    <property type="evidence" value="ECO:0007669"/>
    <property type="project" value="TreeGrafter"/>
</dbReference>
<dbReference type="Proteomes" id="UP000078046">
    <property type="component" value="Unassembled WGS sequence"/>
</dbReference>
<dbReference type="Gene3D" id="3.30.1140.40">
    <property type="entry name" value="Tctex-1"/>
    <property type="match status" value="1"/>
</dbReference>
<dbReference type="SMART" id="SM00228">
    <property type="entry name" value="PDZ"/>
    <property type="match status" value="1"/>
</dbReference>
<keyword evidence="4" id="KW-1185">Reference proteome</keyword>
<dbReference type="EMBL" id="LWCA01000018">
    <property type="protein sequence ID" value="OAF71856.1"/>
    <property type="molecule type" value="Genomic_DNA"/>
</dbReference>
<dbReference type="InterPro" id="IPR038586">
    <property type="entry name" value="Tctex-1-like_sf"/>
</dbReference>
<name>A0A177BCA3_9BILA</name>
<organism evidence="3 4">
    <name type="scientific">Intoshia linei</name>
    <dbReference type="NCBI Taxonomy" id="1819745"/>
    <lineage>
        <taxon>Eukaryota</taxon>
        <taxon>Metazoa</taxon>
        <taxon>Spiralia</taxon>
        <taxon>Lophotrochozoa</taxon>
        <taxon>Mesozoa</taxon>
        <taxon>Orthonectida</taxon>
        <taxon>Rhopaluridae</taxon>
        <taxon>Intoshia</taxon>
    </lineage>
</organism>
<dbReference type="PANTHER" id="PTHR21255:SF4">
    <property type="entry name" value="DYNEIN LIGHT CHAIN TCTEX-TYPE"/>
    <property type="match status" value="1"/>
</dbReference>
<evidence type="ECO:0000313" key="4">
    <source>
        <dbReference type="Proteomes" id="UP000078046"/>
    </source>
</evidence>
<evidence type="ECO:0000256" key="1">
    <source>
        <dbReference type="ARBA" id="ARBA00005361"/>
    </source>
</evidence>
<proteinExistence type="inferred from homology"/>
<feature type="domain" description="PDZ" evidence="2">
    <location>
        <begin position="100"/>
        <end position="183"/>
    </location>
</feature>
<evidence type="ECO:0000259" key="2">
    <source>
        <dbReference type="PROSITE" id="PS50106"/>
    </source>
</evidence>
<dbReference type="GO" id="GO:0005868">
    <property type="term" value="C:cytoplasmic dynein complex"/>
    <property type="evidence" value="ECO:0007669"/>
    <property type="project" value="TreeGrafter"/>
</dbReference>